<name>A0A9X4C6Z6_9PSED</name>
<accession>A0A9X4C6Z6</accession>
<gene>
    <name evidence="1" type="ORF">M5G27_27930</name>
</gene>
<protein>
    <submittedName>
        <fullName evidence="1">Uncharacterized protein</fullName>
    </submittedName>
</protein>
<comment type="caution">
    <text evidence="1">The sequence shown here is derived from an EMBL/GenBank/DDBJ whole genome shotgun (WGS) entry which is preliminary data.</text>
</comment>
<dbReference type="Proteomes" id="UP001148185">
    <property type="component" value="Unassembled WGS sequence"/>
</dbReference>
<dbReference type="RefSeq" id="WP_273878296.1">
    <property type="nucleotide sequence ID" value="NZ_JAMDHA010000041.1"/>
</dbReference>
<organism evidence="1 2">
    <name type="scientific">Pseudomonas shahriarae</name>
    <dbReference type="NCBI Taxonomy" id="2745512"/>
    <lineage>
        <taxon>Bacteria</taxon>
        <taxon>Pseudomonadati</taxon>
        <taxon>Pseudomonadota</taxon>
        <taxon>Gammaproteobacteria</taxon>
        <taxon>Pseudomonadales</taxon>
        <taxon>Pseudomonadaceae</taxon>
        <taxon>Pseudomonas</taxon>
    </lineage>
</organism>
<dbReference type="EMBL" id="JAMDHA010000041">
    <property type="protein sequence ID" value="MDD1011305.1"/>
    <property type="molecule type" value="Genomic_DNA"/>
</dbReference>
<sequence length="184" mass="20059">MNLTQMMFALGDFLASCELKLLAAQKEHAVSELCRDLCGAINFCAYIGFIARDKGAKGLANAICPLHDRGIADDHLVPGLEAAGLIDLRMELQKRIQQIRLRLIVDEMAGAPDVVSNTLGYLRTSNPGLFEDNSSTPKLDSLVEERSVLIGRAMKMGTIEMKVKFLLGLGVNPDQIYGLVSQPN</sequence>
<evidence type="ECO:0000313" key="1">
    <source>
        <dbReference type="EMBL" id="MDD1011305.1"/>
    </source>
</evidence>
<reference evidence="1 2" key="1">
    <citation type="submission" date="2022-05" db="EMBL/GenBank/DDBJ databases">
        <title>Novel Pseudomonas spp. Isolated from a Rainbow Trout Aquaculture Facility.</title>
        <authorList>
            <person name="Testerman T."/>
            <person name="Graf J."/>
        </authorList>
    </citation>
    <scope>NUCLEOTIDE SEQUENCE [LARGE SCALE GENOMIC DNA]</scope>
    <source>
        <strain evidence="1 2">ID1042</strain>
    </source>
</reference>
<evidence type="ECO:0000313" key="2">
    <source>
        <dbReference type="Proteomes" id="UP001148185"/>
    </source>
</evidence>
<keyword evidence="2" id="KW-1185">Reference proteome</keyword>
<proteinExistence type="predicted"/>
<dbReference type="AlphaFoldDB" id="A0A9X4C6Z6"/>